<evidence type="ECO:0000256" key="5">
    <source>
        <dbReference type="ARBA" id="ARBA00023002"/>
    </source>
</evidence>
<keyword evidence="4 6" id="KW-0274">FAD</keyword>
<keyword evidence="3 6" id="KW-0285">Flavoprotein</keyword>
<dbReference type="PANTHER" id="PTHR43884">
    <property type="entry name" value="ACYL-COA DEHYDROGENASE"/>
    <property type="match status" value="1"/>
</dbReference>
<evidence type="ECO:0000256" key="3">
    <source>
        <dbReference type="ARBA" id="ARBA00022630"/>
    </source>
</evidence>
<dbReference type="InterPro" id="IPR006089">
    <property type="entry name" value="Acyl-CoA_DH_CS"/>
</dbReference>
<evidence type="ECO:0000256" key="2">
    <source>
        <dbReference type="ARBA" id="ARBA00009347"/>
    </source>
</evidence>
<reference evidence="10 11" key="1">
    <citation type="submission" date="2022-10" db="EMBL/GenBank/DDBJ databases">
        <title>Defluviimonas sp. nov., isolated from ocean surface water.</title>
        <authorList>
            <person name="He W."/>
            <person name="Wang L."/>
            <person name="Zhang D.-F."/>
        </authorList>
    </citation>
    <scope>NUCLEOTIDE SEQUENCE [LARGE SCALE GENOMIC DNA]</scope>
    <source>
        <strain evidence="10 11">WL0002</strain>
    </source>
</reference>
<evidence type="ECO:0000259" key="8">
    <source>
        <dbReference type="Pfam" id="PF02770"/>
    </source>
</evidence>
<evidence type="ECO:0000259" key="9">
    <source>
        <dbReference type="Pfam" id="PF02771"/>
    </source>
</evidence>
<dbReference type="InterPro" id="IPR013786">
    <property type="entry name" value="AcylCoA_DH/ox_N"/>
</dbReference>
<dbReference type="SUPFAM" id="SSF47203">
    <property type="entry name" value="Acyl-CoA dehydrogenase C-terminal domain-like"/>
    <property type="match status" value="1"/>
</dbReference>
<keyword evidence="11" id="KW-1185">Reference proteome</keyword>
<feature type="domain" description="Acyl-CoA oxidase/dehydrogenase middle" evidence="8">
    <location>
        <begin position="289"/>
        <end position="389"/>
    </location>
</feature>
<dbReference type="Proteomes" id="UP001652542">
    <property type="component" value="Unassembled WGS sequence"/>
</dbReference>
<dbReference type="InterPro" id="IPR037069">
    <property type="entry name" value="AcylCoA_DH/ox_N_sf"/>
</dbReference>
<evidence type="ECO:0000256" key="4">
    <source>
        <dbReference type="ARBA" id="ARBA00022827"/>
    </source>
</evidence>
<keyword evidence="5 6" id="KW-0560">Oxidoreductase</keyword>
<dbReference type="Gene3D" id="2.40.110.10">
    <property type="entry name" value="Butyryl-CoA Dehydrogenase, subunit A, domain 2"/>
    <property type="match status" value="1"/>
</dbReference>
<dbReference type="InterPro" id="IPR009100">
    <property type="entry name" value="AcylCoA_DH/oxidase_NM_dom_sf"/>
</dbReference>
<sequence length="554" mass="59642">MAHDGADMPMTAILSDLGALTGAALPQVEAVLADATANVRAMVDRDGKVSGAALEANQFAAHALSWLATYVESLRQLNAWADRIAGEGAFGEMEQLILQIGFGEYLAQIAGGIPMSQGEVARLSDMAVAWAPDGASATLIAQGNTPAARARLVALMRDNHGRATFGASGLDDELEMIRDQFRRYADERVVPNAHDWHLKDELIPMEVIRELAELGVFGLTIPEQFGGLGLSKASMVVVSEELSRGYIGVGSLGTRSEIAAELILCGGTPEQKEQWLPKLASGEILPTAVFTEPNTGSDLGSLRTRAVRTEDGWEITGNKTWITHAARTHVMTLLARTDPATTDYRGLSMFLAEKAPGTADAPFPTPGMTGGEIEVLGYRGMKEYELGFDGFKVKAENLLGGQPGQGFKQLMQTFESARIQTAARAIGVAQSALEVGMKYAEDRKQFGKSLIEFPRVAGKLAMMAVEIMIARQLTYHSAWQKDHDKRCDLEAGMAKLLGARVAWAAADNALQIHGGNGFALEYQISRILCDARILNIFEGAAEIQAQVIARRLLD</sequence>
<dbReference type="Gene3D" id="1.10.540.10">
    <property type="entry name" value="Acyl-CoA dehydrogenase/oxidase, N-terminal domain"/>
    <property type="match status" value="1"/>
</dbReference>
<dbReference type="RefSeq" id="WP_263733607.1">
    <property type="nucleotide sequence ID" value="NZ_JAOWKY010000001.1"/>
</dbReference>
<evidence type="ECO:0000256" key="1">
    <source>
        <dbReference type="ARBA" id="ARBA00001974"/>
    </source>
</evidence>
<dbReference type="InterPro" id="IPR009075">
    <property type="entry name" value="AcylCo_DH/oxidase_C"/>
</dbReference>
<feature type="domain" description="Acyl-CoA dehydrogenase/oxidase N-terminal" evidence="9">
    <location>
        <begin position="172"/>
        <end position="283"/>
    </location>
</feature>
<dbReference type="SUPFAM" id="SSF56645">
    <property type="entry name" value="Acyl-CoA dehydrogenase NM domain-like"/>
    <property type="match status" value="1"/>
</dbReference>
<evidence type="ECO:0000313" key="11">
    <source>
        <dbReference type="Proteomes" id="UP001652542"/>
    </source>
</evidence>
<evidence type="ECO:0000259" key="7">
    <source>
        <dbReference type="Pfam" id="PF00441"/>
    </source>
</evidence>
<dbReference type="InterPro" id="IPR006091">
    <property type="entry name" value="Acyl-CoA_Oxase/DH_mid-dom"/>
</dbReference>
<dbReference type="Pfam" id="PF00441">
    <property type="entry name" value="Acyl-CoA_dh_1"/>
    <property type="match status" value="1"/>
</dbReference>
<dbReference type="Pfam" id="PF02771">
    <property type="entry name" value="Acyl-CoA_dh_N"/>
    <property type="match status" value="1"/>
</dbReference>
<dbReference type="InterPro" id="IPR046373">
    <property type="entry name" value="Acyl-CoA_Oxase/DH_mid-dom_sf"/>
</dbReference>
<organism evidence="10 11">
    <name type="scientific">Albidovulum marisflavi</name>
    <dbReference type="NCBI Taxonomy" id="2984159"/>
    <lineage>
        <taxon>Bacteria</taxon>
        <taxon>Pseudomonadati</taxon>
        <taxon>Pseudomonadota</taxon>
        <taxon>Alphaproteobacteria</taxon>
        <taxon>Rhodobacterales</taxon>
        <taxon>Paracoccaceae</taxon>
        <taxon>Albidovulum</taxon>
    </lineage>
</organism>
<proteinExistence type="inferred from homology"/>
<dbReference type="PANTHER" id="PTHR43884:SF25">
    <property type="entry name" value="ACYL-COA DEHYDROGENASE YDBM-RELATED"/>
    <property type="match status" value="1"/>
</dbReference>
<comment type="similarity">
    <text evidence="2 6">Belongs to the acyl-CoA dehydrogenase family.</text>
</comment>
<accession>A0ABT2ZAC2</accession>
<name>A0ABT2ZAC2_9RHOB</name>
<dbReference type="InterPro" id="IPR036250">
    <property type="entry name" value="AcylCo_DH-like_C"/>
</dbReference>
<gene>
    <name evidence="10" type="ORF">OEW28_05020</name>
</gene>
<comment type="cofactor">
    <cofactor evidence="1 6">
        <name>FAD</name>
        <dbReference type="ChEBI" id="CHEBI:57692"/>
    </cofactor>
</comment>
<protein>
    <submittedName>
        <fullName evidence="10">Acyl-CoA dehydrogenase family protein</fullName>
    </submittedName>
</protein>
<dbReference type="Gene3D" id="1.20.140.10">
    <property type="entry name" value="Butyryl-CoA Dehydrogenase, subunit A, domain 3"/>
    <property type="match status" value="1"/>
</dbReference>
<comment type="caution">
    <text evidence="10">The sequence shown here is derived from an EMBL/GenBank/DDBJ whole genome shotgun (WGS) entry which is preliminary data.</text>
</comment>
<dbReference type="Pfam" id="PF02770">
    <property type="entry name" value="Acyl-CoA_dh_M"/>
    <property type="match status" value="1"/>
</dbReference>
<evidence type="ECO:0000256" key="6">
    <source>
        <dbReference type="RuleBase" id="RU362125"/>
    </source>
</evidence>
<evidence type="ECO:0000313" key="10">
    <source>
        <dbReference type="EMBL" id="MCV2867982.1"/>
    </source>
</evidence>
<feature type="domain" description="Acyl-CoA dehydrogenase/oxidase C-terminal" evidence="7">
    <location>
        <begin position="404"/>
        <end position="553"/>
    </location>
</feature>
<dbReference type="EMBL" id="JAOWKY010000001">
    <property type="protein sequence ID" value="MCV2867982.1"/>
    <property type="molecule type" value="Genomic_DNA"/>
</dbReference>
<dbReference type="PROSITE" id="PS00073">
    <property type="entry name" value="ACYL_COA_DH_2"/>
    <property type="match status" value="1"/>
</dbReference>